<evidence type="ECO:0000256" key="3">
    <source>
        <dbReference type="ARBA" id="ARBA00022630"/>
    </source>
</evidence>
<dbReference type="OrthoDB" id="9789468at2"/>
<comment type="cofactor">
    <cofactor evidence="13">
        <name>[2Fe-2S] cluster</name>
        <dbReference type="ChEBI" id="CHEBI:190135"/>
    </cofactor>
    <text evidence="13">Binds 1 [2Fe-2S] cluster per subunit.</text>
</comment>
<dbReference type="STRING" id="1121324.CLIT_5c00750"/>
<evidence type="ECO:0000256" key="10">
    <source>
        <dbReference type="ARBA" id="ARBA00023014"/>
    </source>
</evidence>
<dbReference type="AlphaFoldDB" id="A0A069RH06"/>
<dbReference type="Gene3D" id="3.40.50.80">
    <property type="entry name" value="Nucleotide-binding domain of ferredoxin-NADP reductase (FNR) module"/>
    <property type="match status" value="1"/>
</dbReference>
<dbReference type="InterPro" id="IPR017938">
    <property type="entry name" value="Riboflavin_synthase-like_b-brl"/>
</dbReference>
<comment type="pathway">
    <text evidence="11">Pyrimidine metabolism; UMP biosynthesis via de novo pathway; orotate from (S)-dihydroorotate (NAD(+) route): step 1/1.</text>
</comment>
<protein>
    <recommendedName>
        <fullName evidence="11">Dihydroorotate dehydrogenase B (NAD(+)), electron transfer subunit</fullName>
    </recommendedName>
    <alternativeName>
        <fullName evidence="11">Dihydroorotate oxidase B, electron transfer subunit</fullName>
    </alternativeName>
</protein>
<sequence>MNSKYIETVVFENEKVNECVYKISIQGDFEAKPGQFYMLRAWDEEPVLSRPISINDIEGGKISFLFQTVGRGTNILSKLRGGDEIKIMGPLGNGFDVDKVKGKVAMLSGGMGIAPLNYFYRSVMDREIDFYAGFRNTPYGMELVNEHCKSVTIATEDGSVGKTGYIIDHFEPRDYDVVFCCGPEKMMAIVIKKCEEAGVPVYVSMEKKMACGIGACLVCTCKTKDGNKRSCTDGPVFLGSELIINDEC</sequence>
<dbReference type="PIRSF" id="PIRSF006816">
    <property type="entry name" value="Cyc3_hyd_g"/>
    <property type="match status" value="1"/>
</dbReference>
<dbReference type="Gene3D" id="2.40.30.10">
    <property type="entry name" value="Translation factors"/>
    <property type="match status" value="1"/>
</dbReference>
<evidence type="ECO:0000256" key="12">
    <source>
        <dbReference type="PIRSR" id="PIRSR006816-1"/>
    </source>
</evidence>
<evidence type="ECO:0000256" key="13">
    <source>
        <dbReference type="PIRSR" id="PIRSR006816-2"/>
    </source>
</evidence>
<organism evidence="15 16">
    <name type="scientific">Peptoclostridium litorale DSM 5388</name>
    <dbReference type="NCBI Taxonomy" id="1121324"/>
    <lineage>
        <taxon>Bacteria</taxon>
        <taxon>Bacillati</taxon>
        <taxon>Bacillota</taxon>
        <taxon>Clostridia</taxon>
        <taxon>Peptostreptococcales</taxon>
        <taxon>Peptoclostridiaceae</taxon>
        <taxon>Peptoclostridium</taxon>
    </lineage>
</organism>
<evidence type="ECO:0000256" key="7">
    <source>
        <dbReference type="ARBA" id="ARBA00022975"/>
    </source>
</evidence>
<evidence type="ECO:0000259" key="14">
    <source>
        <dbReference type="PROSITE" id="PS51384"/>
    </source>
</evidence>
<dbReference type="GO" id="GO:0050660">
    <property type="term" value="F:flavin adenine dinucleotide binding"/>
    <property type="evidence" value="ECO:0007669"/>
    <property type="project" value="InterPro"/>
</dbReference>
<dbReference type="InterPro" id="IPR023455">
    <property type="entry name" value="Dihydroorotate_DHASE_ETsu"/>
</dbReference>
<dbReference type="EMBL" id="JJMM01000005">
    <property type="protein sequence ID" value="KDR96063.1"/>
    <property type="molecule type" value="Genomic_DNA"/>
</dbReference>
<dbReference type="InterPro" id="IPR039261">
    <property type="entry name" value="FNR_nucleotide-bd"/>
</dbReference>
<keyword evidence="3 11" id="KW-0285">Flavoprotein</keyword>
<dbReference type="InterPro" id="IPR050353">
    <property type="entry name" value="PyrK_electron_transfer"/>
</dbReference>
<dbReference type="InterPro" id="IPR012165">
    <property type="entry name" value="Cyt_c3_hydrogenase_gsu"/>
</dbReference>
<dbReference type="GO" id="GO:0051537">
    <property type="term" value="F:2 iron, 2 sulfur cluster binding"/>
    <property type="evidence" value="ECO:0007669"/>
    <property type="project" value="UniProtKB-KW"/>
</dbReference>
<keyword evidence="4 11" id="KW-0001">2Fe-2S</keyword>
<evidence type="ECO:0000313" key="16">
    <source>
        <dbReference type="Proteomes" id="UP000027946"/>
    </source>
</evidence>
<evidence type="ECO:0000256" key="5">
    <source>
        <dbReference type="ARBA" id="ARBA00022723"/>
    </source>
</evidence>
<keyword evidence="16" id="KW-1185">Reference proteome</keyword>
<evidence type="ECO:0000256" key="1">
    <source>
        <dbReference type="ARBA" id="ARBA00006422"/>
    </source>
</evidence>
<dbReference type="HAMAP" id="MF_01211">
    <property type="entry name" value="DHODB_Fe_S_bind"/>
    <property type="match status" value="1"/>
</dbReference>
<feature type="binding site" evidence="11 13">
    <location>
        <position position="211"/>
    </location>
    <ligand>
        <name>[2Fe-2S] cluster</name>
        <dbReference type="ChEBI" id="CHEBI:190135"/>
    </ligand>
</feature>
<dbReference type="GO" id="GO:0016491">
    <property type="term" value="F:oxidoreductase activity"/>
    <property type="evidence" value="ECO:0007669"/>
    <property type="project" value="InterPro"/>
</dbReference>
<dbReference type="NCBIfam" id="NF000798">
    <property type="entry name" value="PRK00054.1-3"/>
    <property type="match status" value="1"/>
</dbReference>
<dbReference type="Pfam" id="PF10418">
    <property type="entry name" value="DHODB_Fe-S_bind"/>
    <property type="match status" value="1"/>
</dbReference>
<dbReference type="PROSITE" id="PS51384">
    <property type="entry name" value="FAD_FR"/>
    <property type="match status" value="1"/>
</dbReference>
<proteinExistence type="inferred from homology"/>
<feature type="binding site" evidence="11 13">
    <location>
        <position position="231"/>
    </location>
    <ligand>
        <name>[2Fe-2S] cluster</name>
        <dbReference type="ChEBI" id="CHEBI:190135"/>
    </ligand>
</feature>
<name>A0A069RH06_PEPLI</name>
<dbReference type="InterPro" id="IPR019480">
    <property type="entry name" value="Dihydroorotate_DH_Fe-S-bd"/>
</dbReference>
<comment type="cofactor">
    <cofactor evidence="11 12">
        <name>FAD</name>
        <dbReference type="ChEBI" id="CHEBI:57692"/>
    </cofactor>
    <text evidence="11 12">Binds 1 FAD per subunit.</text>
</comment>
<gene>
    <name evidence="11 15" type="primary">pyrK</name>
    <name evidence="15" type="ORF">CLIT_5c00750</name>
</gene>
<dbReference type="PANTHER" id="PTHR43513:SF3">
    <property type="entry name" value="DIHYDROOROTATE DEHYDROGENASE B (NAD(+)), ELECTRON TRANSFER SUBUNIT-RELATED"/>
    <property type="match status" value="1"/>
</dbReference>
<dbReference type="Proteomes" id="UP000027946">
    <property type="component" value="Unassembled WGS sequence"/>
</dbReference>
<dbReference type="SUPFAM" id="SSF52343">
    <property type="entry name" value="Ferredoxin reductase-like, C-terminal NADP-linked domain"/>
    <property type="match status" value="1"/>
</dbReference>
<dbReference type="GO" id="GO:0044205">
    <property type="term" value="P:'de novo' UMP biosynthetic process"/>
    <property type="evidence" value="ECO:0007669"/>
    <property type="project" value="UniProtKB-UniRule"/>
</dbReference>
<evidence type="ECO:0000256" key="6">
    <source>
        <dbReference type="ARBA" id="ARBA00022827"/>
    </source>
</evidence>
<evidence type="ECO:0000256" key="2">
    <source>
        <dbReference type="ARBA" id="ARBA00022448"/>
    </source>
</evidence>
<keyword evidence="9 11" id="KW-0408">Iron</keyword>
<keyword evidence="6 11" id="KW-0274">FAD</keyword>
<keyword evidence="5 11" id="KW-0479">Metal-binding</keyword>
<feature type="domain" description="FAD-binding FR-type" evidence="14">
    <location>
        <begin position="3"/>
        <end position="97"/>
    </location>
</feature>
<dbReference type="InterPro" id="IPR017927">
    <property type="entry name" value="FAD-bd_FR_type"/>
</dbReference>
<dbReference type="eggNOG" id="COG0543">
    <property type="taxonomic scope" value="Bacteria"/>
</dbReference>
<keyword evidence="10 11" id="KW-0411">Iron-sulfur</keyword>
<comment type="cofactor">
    <cofactor evidence="11">
        <name>[2Fe-2S] cluster</name>
        <dbReference type="ChEBI" id="CHEBI:190135"/>
    </cofactor>
    <text evidence="11">Binds 1 [2Fe-2S] cluster per subunit.</text>
</comment>
<reference evidence="15 16" key="1">
    <citation type="submission" date="2014-03" db="EMBL/GenBank/DDBJ databases">
        <title>Genome sequence of Clostridium litorale W6, DSM 5388.</title>
        <authorList>
            <person name="Poehlein A."/>
            <person name="Jagirdar A."/>
            <person name="Khonsari B."/>
            <person name="Chibani C.M."/>
            <person name="Gutierrez Gutierrez D.A."/>
            <person name="Davydova E."/>
            <person name="Alghaithi H.S."/>
            <person name="Nair K.P."/>
            <person name="Dhamotharan K."/>
            <person name="Chandran L."/>
            <person name="G W."/>
            <person name="Daniel R."/>
        </authorList>
    </citation>
    <scope>NUCLEOTIDE SEQUENCE [LARGE SCALE GENOMIC DNA]</scope>
    <source>
        <strain evidence="15 16">W6</strain>
    </source>
</reference>
<keyword evidence="7 11" id="KW-0665">Pyrimidine biosynthesis</keyword>
<dbReference type="InterPro" id="IPR037117">
    <property type="entry name" value="Dihydroorotate_DH_ele_sf"/>
</dbReference>
<feature type="binding site" evidence="11 12">
    <location>
        <begin position="65"/>
        <end position="67"/>
    </location>
    <ligand>
        <name>FAD</name>
        <dbReference type="ChEBI" id="CHEBI:57692"/>
    </ligand>
</feature>
<feature type="binding site" evidence="11 13">
    <location>
        <position position="219"/>
    </location>
    <ligand>
        <name>[2Fe-2S] cluster</name>
        <dbReference type="ChEBI" id="CHEBI:190135"/>
    </ligand>
</feature>
<accession>A0A069RH06</accession>
<comment type="function">
    <text evidence="11">Responsible for channeling the electrons from the oxidation of dihydroorotate from the FMN redox center in the PyrD type B subunit to the ultimate electron acceptor NAD(+).</text>
</comment>
<comment type="caution">
    <text evidence="15">The sequence shown here is derived from an EMBL/GenBank/DDBJ whole genome shotgun (WGS) entry which is preliminary data.</text>
</comment>
<comment type="subunit">
    <text evidence="11">Heterotetramer of 2 PyrK and 2 PyrD type B subunits.</text>
</comment>
<evidence type="ECO:0000256" key="11">
    <source>
        <dbReference type="HAMAP-Rule" id="MF_01211"/>
    </source>
</evidence>
<dbReference type="Gene3D" id="2.10.240.10">
    <property type="entry name" value="Dihydroorotate dehydrogenase, electron transfer subunit"/>
    <property type="match status" value="1"/>
</dbReference>
<dbReference type="PANTHER" id="PTHR43513">
    <property type="entry name" value="DIHYDROOROTATE DEHYDROGENASE B (NAD(+)), ELECTRON TRANSFER SUBUNIT"/>
    <property type="match status" value="1"/>
</dbReference>
<evidence type="ECO:0000256" key="9">
    <source>
        <dbReference type="ARBA" id="ARBA00023004"/>
    </source>
</evidence>
<dbReference type="CDD" id="cd06218">
    <property type="entry name" value="DHOD_e_trans"/>
    <property type="match status" value="1"/>
</dbReference>
<dbReference type="SUPFAM" id="SSF63380">
    <property type="entry name" value="Riboflavin synthase domain-like"/>
    <property type="match status" value="1"/>
</dbReference>
<feature type="binding site" evidence="11 13">
    <location>
        <position position="216"/>
    </location>
    <ligand>
        <name>[2Fe-2S] cluster</name>
        <dbReference type="ChEBI" id="CHEBI:190135"/>
    </ligand>
</feature>
<evidence type="ECO:0000256" key="4">
    <source>
        <dbReference type="ARBA" id="ARBA00022714"/>
    </source>
</evidence>
<comment type="similarity">
    <text evidence="1 11">Belongs to the PyrK family.</text>
</comment>
<dbReference type="RefSeq" id="WP_038262613.1">
    <property type="nucleotide sequence ID" value="NZ_FSRH01000007.1"/>
</dbReference>
<keyword evidence="8 11" id="KW-0249">Electron transport</keyword>
<keyword evidence="2 11" id="KW-0813">Transport</keyword>
<dbReference type="UniPathway" id="UPA00070">
    <property type="reaction ID" value="UER00945"/>
</dbReference>
<evidence type="ECO:0000313" key="15">
    <source>
        <dbReference type="EMBL" id="KDR96063.1"/>
    </source>
</evidence>
<dbReference type="GO" id="GO:0046872">
    <property type="term" value="F:metal ion binding"/>
    <property type="evidence" value="ECO:0007669"/>
    <property type="project" value="UniProtKB-KW"/>
</dbReference>
<feature type="binding site" evidence="11 12">
    <location>
        <begin position="50"/>
        <end position="53"/>
    </location>
    <ligand>
        <name>FAD</name>
        <dbReference type="ChEBI" id="CHEBI:57692"/>
    </ligand>
</feature>
<dbReference type="GO" id="GO:0009055">
    <property type="term" value="F:electron transfer activity"/>
    <property type="evidence" value="ECO:0007669"/>
    <property type="project" value="UniProtKB-UniRule"/>
</dbReference>
<feature type="binding site" evidence="11 12">
    <location>
        <begin position="72"/>
        <end position="73"/>
    </location>
    <ligand>
        <name>FAD</name>
        <dbReference type="ChEBI" id="CHEBI:57692"/>
    </ligand>
</feature>
<evidence type="ECO:0000256" key="8">
    <source>
        <dbReference type="ARBA" id="ARBA00022982"/>
    </source>
</evidence>